<comment type="caution">
    <text evidence="1">The sequence shown here is derived from an EMBL/GenBank/DDBJ whole genome shotgun (WGS) entry which is preliminary data.</text>
</comment>
<reference evidence="2" key="1">
    <citation type="journal article" date="2019" name="Int. J. Syst. Evol. Microbiol.">
        <title>The Global Catalogue of Microorganisms (GCM) 10K type strain sequencing project: providing services to taxonomists for standard genome sequencing and annotation.</title>
        <authorList>
            <consortium name="The Broad Institute Genomics Platform"/>
            <consortium name="The Broad Institute Genome Sequencing Center for Infectious Disease"/>
            <person name="Wu L."/>
            <person name="Ma J."/>
        </authorList>
    </citation>
    <scope>NUCLEOTIDE SEQUENCE [LARGE SCALE GENOMIC DNA]</scope>
    <source>
        <strain evidence="2">CCUG 58127</strain>
    </source>
</reference>
<evidence type="ECO:0000313" key="2">
    <source>
        <dbReference type="Proteomes" id="UP001596298"/>
    </source>
</evidence>
<dbReference type="RefSeq" id="WP_382402397.1">
    <property type="nucleotide sequence ID" value="NZ_JBHSWH010000001.1"/>
</dbReference>
<sequence length="42" mass="4769">MSSTDKTEILLTDSYHVATLDNDAALIEDEIMQFIQRVTSRP</sequence>
<evidence type="ECO:0000313" key="1">
    <source>
        <dbReference type="EMBL" id="MFC6706390.1"/>
    </source>
</evidence>
<dbReference type="Proteomes" id="UP001596298">
    <property type="component" value="Unassembled WGS sequence"/>
</dbReference>
<gene>
    <name evidence="1" type="ORF">ACFQDH_14280</name>
</gene>
<evidence type="ECO:0008006" key="3">
    <source>
        <dbReference type="Google" id="ProtNLM"/>
    </source>
</evidence>
<keyword evidence="2" id="KW-1185">Reference proteome</keyword>
<name>A0ABW2AHW8_9MICO</name>
<protein>
    <recommendedName>
        <fullName evidence="3">Alpha/beta hydrolase</fullName>
    </recommendedName>
</protein>
<proteinExistence type="predicted"/>
<accession>A0ABW2AHW8</accession>
<organism evidence="1 2">
    <name type="scientific">Flexivirga alba</name>
    <dbReference type="NCBI Taxonomy" id="702742"/>
    <lineage>
        <taxon>Bacteria</taxon>
        <taxon>Bacillati</taxon>
        <taxon>Actinomycetota</taxon>
        <taxon>Actinomycetes</taxon>
        <taxon>Micrococcales</taxon>
        <taxon>Dermacoccaceae</taxon>
        <taxon>Flexivirga</taxon>
    </lineage>
</organism>
<dbReference type="EMBL" id="JBHSWH010000001">
    <property type="protein sequence ID" value="MFC6706390.1"/>
    <property type="molecule type" value="Genomic_DNA"/>
</dbReference>